<evidence type="ECO:0000313" key="2">
    <source>
        <dbReference type="EMBL" id="TBU12404.1"/>
    </source>
</evidence>
<comment type="caution">
    <text evidence="2">The sequence shown here is derived from an EMBL/GenBank/DDBJ whole genome shotgun (WGS) entry which is preliminary data.</text>
</comment>
<evidence type="ECO:0000313" key="3">
    <source>
        <dbReference type="Proteomes" id="UP000292282"/>
    </source>
</evidence>
<dbReference type="AlphaFoldDB" id="A0A4Q9LUZ1"/>
<keyword evidence="1" id="KW-1133">Transmembrane helix</keyword>
<keyword evidence="1" id="KW-0812">Transmembrane</keyword>
<organism evidence="2 3">
    <name type="scientific">Hamiltosporidium tvaerminnensis</name>
    <dbReference type="NCBI Taxonomy" id="1176355"/>
    <lineage>
        <taxon>Eukaryota</taxon>
        <taxon>Fungi</taxon>
        <taxon>Fungi incertae sedis</taxon>
        <taxon>Microsporidia</taxon>
        <taxon>Dubosqiidae</taxon>
        <taxon>Hamiltosporidium</taxon>
    </lineage>
</organism>
<dbReference type="EMBL" id="PITK01000769">
    <property type="protein sequence ID" value="TBU12404.1"/>
    <property type="molecule type" value="Genomic_DNA"/>
</dbReference>
<proteinExistence type="predicted"/>
<name>A0A4Q9LUZ1_9MICR</name>
<sequence>MYYLANRCKKILGMDIPKRINLGIGFPHLLFINIYNLKFLKLIKSDSVPEILDNEYAKNNSPEILILELEYQKNDILAKVLRFIYKCNVEIIPYVPTDVEVYIKTIVLKKETKHFVLLKQRLVSQLNAEESYERANMCTINENEKLNLEEGGEVVNTIYLEYEEENQMKDFNCLGVPCKDNVYNYFYNKKEAPVYIKMAQVYVASKNILKDGIKNDGVNFLNNSSANLNNESIIRQIEEEKITVKKIKRKKRWEGISDSKERLKNLYIS</sequence>
<dbReference type="VEuPathDB" id="MicrosporidiaDB:CWI38_0769p0010"/>
<dbReference type="Proteomes" id="UP000292282">
    <property type="component" value="Unassembled WGS sequence"/>
</dbReference>
<reference evidence="2 3" key="1">
    <citation type="submission" date="2017-12" db="EMBL/GenBank/DDBJ databases">
        <authorList>
            <person name="Pombert J.-F."/>
            <person name="Haag K.L."/>
            <person name="Ebert D."/>
        </authorList>
    </citation>
    <scope>NUCLEOTIDE SEQUENCE [LARGE SCALE GENOMIC DNA]</scope>
    <source>
        <strain evidence="2">IL-G-3</strain>
    </source>
</reference>
<gene>
    <name evidence="2" type="ORF">CWI38_0769p0010</name>
</gene>
<accession>A0A4Q9LUZ1</accession>
<evidence type="ECO:0000256" key="1">
    <source>
        <dbReference type="SAM" id="Phobius"/>
    </source>
</evidence>
<feature type="transmembrane region" description="Helical" evidence="1">
    <location>
        <begin position="20"/>
        <end position="37"/>
    </location>
</feature>
<keyword evidence="1" id="KW-0472">Membrane</keyword>
<protein>
    <submittedName>
        <fullName evidence="2">Uncharacterized protein</fullName>
    </submittedName>
</protein>
<keyword evidence="3" id="KW-1185">Reference proteome</keyword>